<protein>
    <submittedName>
        <fullName evidence="1">Uncharacterized protein</fullName>
    </submittedName>
</protein>
<reference evidence="1 2" key="1">
    <citation type="submission" date="2019-11" db="EMBL/GenBank/DDBJ databases">
        <authorList>
            <person name="Brisse S."/>
        </authorList>
    </citation>
    <scope>NUCLEOTIDE SEQUENCE [LARGE SCALE GENOMIC DNA]</scope>
    <source>
        <strain evidence="1">FRC0190</strain>
    </source>
</reference>
<dbReference type="EMBL" id="LR738855">
    <property type="protein sequence ID" value="VZH86079.1"/>
    <property type="molecule type" value="Genomic_DNA"/>
</dbReference>
<dbReference type="AlphaFoldDB" id="A0A6I8MHJ9"/>
<dbReference type="Proteomes" id="UP000423525">
    <property type="component" value="Chromosome"/>
</dbReference>
<organism evidence="1 2">
    <name type="scientific">Corynebacterium rouxii</name>
    <dbReference type="NCBI Taxonomy" id="2719119"/>
    <lineage>
        <taxon>Bacteria</taxon>
        <taxon>Bacillati</taxon>
        <taxon>Actinomycetota</taxon>
        <taxon>Actinomycetes</taxon>
        <taxon>Mycobacteriales</taxon>
        <taxon>Corynebacteriaceae</taxon>
        <taxon>Corynebacterium</taxon>
    </lineage>
</organism>
<sequence>MLPKMHGLLKQLAGVGGLLGVQIPKRTVYPPVRCTNSVQLYREQIITARWGMAQGEGGFGDIYNGEARA</sequence>
<name>A0A6I8MHJ9_9CORY</name>
<dbReference type="KEGG" id="crf:FRC0190_02016"/>
<proteinExistence type="predicted"/>
<evidence type="ECO:0000313" key="2">
    <source>
        <dbReference type="Proteomes" id="UP000423525"/>
    </source>
</evidence>
<accession>A0A6I8MHJ9</accession>
<evidence type="ECO:0000313" key="1">
    <source>
        <dbReference type="EMBL" id="VZH86079.1"/>
    </source>
</evidence>
<gene>
    <name evidence="1" type="ORF">FRC0190_02016</name>
</gene>